<evidence type="ECO:0000313" key="4">
    <source>
        <dbReference type="Proteomes" id="UP001227162"/>
    </source>
</evidence>
<keyword evidence="1" id="KW-0175">Coiled coil</keyword>
<accession>A0AAJ1UA87</accession>
<feature type="transmembrane region" description="Helical" evidence="2">
    <location>
        <begin position="62"/>
        <end position="79"/>
    </location>
</feature>
<dbReference type="EMBL" id="JANFFA010000001">
    <property type="protein sequence ID" value="MDQ2092612.1"/>
    <property type="molecule type" value="Genomic_DNA"/>
</dbReference>
<protein>
    <submittedName>
        <fullName evidence="3">DNA repair protein</fullName>
    </submittedName>
</protein>
<dbReference type="AlphaFoldDB" id="A0AAJ1UA87"/>
<keyword evidence="2" id="KW-0472">Membrane</keyword>
<comment type="caution">
    <text evidence="3">The sequence shown here is derived from an EMBL/GenBank/DDBJ whole genome shotgun (WGS) entry which is preliminary data.</text>
</comment>
<proteinExistence type="predicted"/>
<reference evidence="3" key="1">
    <citation type="submission" date="2022-07" db="EMBL/GenBank/DDBJ databases">
        <authorList>
            <person name="Otstavnykh N."/>
            <person name="Isaeva M."/>
            <person name="Bystritskaya E."/>
        </authorList>
    </citation>
    <scope>NUCLEOTIDE SEQUENCE</scope>
    <source>
        <strain evidence="3">10Alg 79</strain>
    </source>
</reference>
<keyword evidence="2" id="KW-0812">Transmembrane</keyword>
<evidence type="ECO:0000256" key="1">
    <source>
        <dbReference type="SAM" id="Coils"/>
    </source>
</evidence>
<sequence>MTTHVQSWLQLVQYLLQRLSYWLIAGLAAFLVLACGLAFAGVWPWPDLQVNFGGQPVENAGMWAQIGVTGLALILAFYLPTNRRIQRLEDSHRSFRMGVEDVARAYHHAHAADRSSTFQLSSEFDSMRERLEYLRDHPDLSGMEPEILETAAAMSYISRDLAQTYSRENVERARGFLQQRQQEVERFNQRLDEAKALHSELKHWLTQVELEESVAAAQLERLRDELFVVLPEIGPETGSETIGAPRRVIDLPRAAE</sequence>
<feature type="coiled-coil region" evidence="1">
    <location>
        <begin position="177"/>
        <end position="225"/>
    </location>
</feature>
<evidence type="ECO:0000313" key="3">
    <source>
        <dbReference type="EMBL" id="MDQ2092612.1"/>
    </source>
</evidence>
<dbReference type="Proteomes" id="UP001227162">
    <property type="component" value="Unassembled WGS sequence"/>
</dbReference>
<dbReference type="RefSeq" id="WP_317624237.1">
    <property type="nucleotide sequence ID" value="NZ_JANFFA010000001.1"/>
</dbReference>
<evidence type="ECO:0000256" key="2">
    <source>
        <dbReference type="SAM" id="Phobius"/>
    </source>
</evidence>
<gene>
    <name evidence="3" type="ORF">NOI20_00635</name>
</gene>
<keyword evidence="4" id="KW-1185">Reference proteome</keyword>
<organism evidence="3 4">
    <name type="scientific">Rhodalgimonas zhirmunskyi</name>
    <dbReference type="NCBI Taxonomy" id="2964767"/>
    <lineage>
        <taxon>Bacteria</taxon>
        <taxon>Pseudomonadati</taxon>
        <taxon>Pseudomonadota</taxon>
        <taxon>Alphaproteobacteria</taxon>
        <taxon>Rhodobacterales</taxon>
        <taxon>Roseobacteraceae</taxon>
        <taxon>Rhodalgimonas</taxon>
    </lineage>
</organism>
<feature type="transmembrane region" description="Helical" evidence="2">
    <location>
        <begin position="21"/>
        <end position="42"/>
    </location>
</feature>
<keyword evidence="2" id="KW-1133">Transmembrane helix</keyword>
<name>A0AAJ1UA87_9RHOB</name>
<reference evidence="3" key="2">
    <citation type="submission" date="2023-04" db="EMBL/GenBank/DDBJ databases">
        <title>'Rhodoalgimonas zhirmunskyi' gen. nov., isolated from a red alga.</title>
        <authorList>
            <person name="Nedashkovskaya O.I."/>
            <person name="Otstavnykh N.Y."/>
            <person name="Bystritskaya E.P."/>
            <person name="Balabanova L.A."/>
            <person name="Isaeva M.P."/>
        </authorList>
    </citation>
    <scope>NUCLEOTIDE SEQUENCE</scope>
    <source>
        <strain evidence="3">10Alg 79</strain>
    </source>
</reference>